<gene>
    <name evidence="2" type="ORF">BE221DRAFT_62362</name>
</gene>
<dbReference type="EMBL" id="KZ155838">
    <property type="protein sequence ID" value="OUS42944.1"/>
    <property type="molecule type" value="Genomic_DNA"/>
</dbReference>
<reference evidence="2" key="1">
    <citation type="submission" date="2017-04" db="EMBL/GenBank/DDBJ databases">
        <title>Population genomics of picophytoplankton unveils novel chromosome hypervariability.</title>
        <authorList>
            <consortium name="DOE Joint Genome Institute"/>
            <person name="Blanc-Mathieu R."/>
            <person name="Krasovec M."/>
            <person name="Hebrard M."/>
            <person name="Yau S."/>
            <person name="Desgranges E."/>
            <person name="Martin J."/>
            <person name="Schackwitz W."/>
            <person name="Kuo A."/>
            <person name="Salin G."/>
            <person name="Donnadieu C."/>
            <person name="Desdevises Y."/>
            <person name="Sanchez-Ferandin S."/>
            <person name="Moreau H."/>
            <person name="Rivals E."/>
            <person name="Grigoriev I.V."/>
            <person name="Grimsley N."/>
            <person name="Eyre-Walker A."/>
            <person name="Piganeau G."/>
        </authorList>
    </citation>
    <scope>NUCLEOTIDE SEQUENCE [LARGE SCALE GENOMIC DNA]</scope>
    <source>
        <strain evidence="2">RCC 1115</strain>
    </source>
</reference>
<organism evidence="2">
    <name type="scientific">Ostreococcus tauri</name>
    <name type="common">Marine green alga</name>
    <dbReference type="NCBI Taxonomy" id="70448"/>
    <lineage>
        <taxon>Eukaryota</taxon>
        <taxon>Viridiplantae</taxon>
        <taxon>Chlorophyta</taxon>
        <taxon>Mamiellophyceae</taxon>
        <taxon>Mamiellales</taxon>
        <taxon>Bathycoccaceae</taxon>
        <taxon>Ostreococcus</taxon>
    </lineage>
</organism>
<feature type="region of interest" description="Disordered" evidence="1">
    <location>
        <begin position="13"/>
        <end position="37"/>
    </location>
</feature>
<protein>
    <submittedName>
        <fullName evidence="2">Uncharacterized protein</fullName>
    </submittedName>
</protein>
<accession>A0A1Y5I401</accession>
<proteinExistence type="predicted"/>
<dbReference type="AlphaFoldDB" id="A0A1Y5I401"/>
<dbReference type="Proteomes" id="UP000195557">
    <property type="component" value="Unassembled WGS sequence"/>
</dbReference>
<sequence>MGRENFFHVEKHANDALHNPPSAGRTHTHREIDAASRALGRLDDGFRRKRSRASDASASRGLRAGDVVVVDGAVEVTRALASTRTFAEPERWKTMNRIEMGGTGGATQLREARRAALGLDGGRQEDLHFVDGWAISTGEETRGRIKEVPKEEPPEPLEKVNDKSLATIGRKAKRRKREKVGAANVGRGALSFDADY</sequence>
<evidence type="ECO:0000256" key="1">
    <source>
        <dbReference type="SAM" id="MobiDB-lite"/>
    </source>
</evidence>
<name>A0A1Y5I401_OSTTA</name>
<evidence type="ECO:0000313" key="2">
    <source>
        <dbReference type="EMBL" id="OUS42944.1"/>
    </source>
</evidence>